<protein>
    <submittedName>
        <fullName evidence="13">Cytochrome c, class I</fullName>
    </submittedName>
</protein>
<accession>A0A0K1PIF4</accession>
<evidence type="ECO:0000256" key="7">
    <source>
        <dbReference type="ARBA" id="ARBA00023004"/>
    </source>
</evidence>
<name>A0A0K1PIF4_9BACT</name>
<dbReference type="GO" id="GO:0015093">
    <property type="term" value="F:ferrous iron transmembrane transporter activity"/>
    <property type="evidence" value="ECO:0007669"/>
    <property type="project" value="TreeGrafter"/>
</dbReference>
<dbReference type="GO" id="GO:0009055">
    <property type="term" value="F:electron transfer activity"/>
    <property type="evidence" value="ECO:0007669"/>
    <property type="project" value="InterPro"/>
</dbReference>
<keyword evidence="14" id="KW-1185">Reference proteome</keyword>
<dbReference type="Pfam" id="PF03239">
    <property type="entry name" value="FTR1"/>
    <property type="match status" value="1"/>
</dbReference>
<feature type="transmembrane region" description="Helical" evidence="10">
    <location>
        <begin position="392"/>
        <end position="410"/>
    </location>
</feature>
<dbReference type="STRING" id="1391653.AKJ08_3682"/>
<dbReference type="InterPro" id="IPR004923">
    <property type="entry name" value="FTR1/Fip1/EfeU"/>
</dbReference>
<feature type="transmembrane region" description="Helical" evidence="10">
    <location>
        <begin position="572"/>
        <end position="595"/>
    </location>
</feature>
<dbReference type="GO" id="GO:0033573">
    <property type="term" value="C:high-affinity iron permease complex"/>
    <property type="evidence" value="ECO:0007669"/>
    <property type="project" value="InterPro"/>
</dbReference>
<reference evidence="13 14" key="1">
    <citation type="submission" date="2015-08" db="EMBL/GenBank/DDBJ databases">
        <authorList>
            <person name="Babu N.S."/>
            <person name="Beckwith C.J."/>
            <person name="Beseler K.G."/>
            <person name="Brison A."/>
            <person name="Carone J.V."/>
            <person name="Caskin T.P."/>
            <person name="Diamond M."/>
            <person name="Durham M.E."/>
            <person name="Foxe J.M."/>
            <person name="Go M."/>
            <person name="Henderson B.A."/>
            <person name="Jones I.B."/>
            <person name="McGettigan J.A."/>
            <person name="Micheletti S.J."/>
            <person name="Nasrallah M.E."/>
            <person name="Ortiz D."/>
            <person name="Piller C.R."/>
            <person name="Privatt S.R."/>
            <person name="Schneider S.L."/>
            <person name="Sharp S."/>
            <person name="Smith T.C."/>
            <person name="Stanton J.D."/>
            <person name="Ullery H.E."/>
            <person name="Wilson R.J."/>
            <person name="Serrano M.G."/>
            <person name="Buck G."/>
            <person name="Lee V."/>
            <person name="Wang Y."/>
            <person name="Carvalho R."/>
            <person name="Voegtly L."/>
            <person name="Shi R."/>
            <person name="Duckworth R."/>
            <person name="Johnson A."/>
            <person name="Loviza R."/>
            <person name="Walstead R."/>
            <person name="Shah Z."/>
            <person name="Kiflezghi M."/>
            <person name="Wade K."/>
            <person name="Ball S.L."/>
            <person name="Bradley K.W."/>
            <person name="Asai D.J."/>
            <person name="Bowman C.A."/>
            <person name="Russell D.A."/>
            <person name="Pope W.H."/>
            <person name="Jacobs-Sera D."/>
            <person name="Hendrix R.W."/>
            <person name="Hatfull G.F."/>
        </authorList>
    </citation>
    <scope>NUCLEOTIDE SEQUENCE [LARGE SCALE GENOMIC DNA]</scope>
    <source>
        <strain evidence="13 14">DSM 27710</strain>
    </source>
</reference>
<keyword evidence="3 9" id="KW-0349">Heme</keyword>
<dbReference type="GO" id="GO:0046872">
    <property type="term" value="F:metal ion binding"/>
    <property type="evidence" value="ECO:0007669"/>
    <property type="project" value="UniProtKB-KW"/>
</dbReference>
<feature type="transmembrane region" description="Helical" evidence="10">
    <location>
        <begin position="500"/>
        <end position="519"/>
    </location>
</feature>
<dbReference type="GO" id="GO:0020037">
    <property type="term" value="F:heme binding"/>
    <property type="evidence" value="ECO:0007669"/>
    <property type="project" value="InterPro"/>
</dbReference>
<evidence type="ECO:0000256" key="6">
    <source>
        <dbReference type="ARBA" id="ARBA00022989"/>
    </source>
</evidence>
<feature type="transmembrane region" description="Helical" evidence="10">
    <location>
        <begin position="422"/>
        <end position="442"/>
    </location>
</feature>
<comment type="similarity">
    <text evidence="2">Belongs to the oxidase-dependent Fe transporter (OFeT) (TC 9.A.10.1) family.</text>
</comment>
<dbReference type="PANTHER" id="PTHR31632">
    <property type="entry name" value="IRON TRANSPORTER FTH1"/>
    <property type="match status" value="1"/>
</dbReference>
<dbReference type="Pfam" id="PF00034">
    <property type="entry name" value="Cytochrom_C"/>
    <property type="match status" value="1"/>
</dbReference>
<evidence type="ECO:0000256" key="8">
    <source>
        <dbReference type="ARBA" id="ARBA00023136"/>
    </source>
</evidence>
<keyword evidence="8 10" id="KW-0472">Membrane</keyword>
<sequence length="612" mass="65319">MRTLAIVPLLLVFLAPAISTAAPREEDWHRLIGILQYLEADYPLAVESRSDFELAEQRSFIAEALAGARDLGASAEPAVAKLETLKERVDRGEAPEEVREGCQALIEELVRLGGLVRSPRHPPDLERGRALFAESCAACHGAEGRGDTPVAATMNPPPASFHDPEVMGPLSPYKAFNTISFGVTGTAMPGFPSLDENDRWSLAFFVHSLRHPRCAGNPTRVSVKELATSSDDALAAAYGDDAVGCLRSELPRIDPAQSLLAAETGVKEAVRLAASGDAAAARRKLLDAYLGGVEPVELMIGSRDAGLVREIEAVFLGMRFDLDQGKTDLGPQAEALFALLERAERATVPASASVAFWGALLVIVREGFEAMIVVAALLAVLKRMKQTTHARVVHAGWASALGIGVVTFLFGRKLLSGFNPEWVEGIAALVAVGMLLYHTAWLNARSHVAEYMKEIREKMEGAVGRGSALGLFAIAFTAVFRECVEVVLFLQGLSVDSPSGVAWGSAAGLATLLVLVLLVQRVGYKLPMKPLFRASTVLLFATAVVLLGKGIHAMQAVGALPVRPLPLFSVDLLGIFPDAFGLSAQVLLALSPLVWTRLRRPSRKGAEPVAVA</sequence>
<feature type="signal peptide" evidence="11">
    <location>
        <begin position="1"/>
        <end position="21"/>
    </location>
</feature>
<proteinExistence type="inferred from homology"/>
<feature type="transmembrane region" description="Helical" evidence="10">
    <location>
        <begin position="354"/>
        <end position="380"/>
    </location>
</feature>
<evidence type="ECO:0000313" key="14">
    <source>
        <dbReference type="Proteomes" id="UP000055590"/>
    </source>
</evidence>
<keyword evidence="6 10" id="KW-1133">Transmembrane helix</keyword>
<evidence type="ECO:0000256" key="11">
    <source>
        <dbReference type="SAM" id="SignalP"/>
    </source>
</evidence>
<evidence type="ECO:0000256" key="5">
    <source>
        <dbReference type="ARBA" id="ARBA00022723"/>
    </source>
</evidence>
<gene>
    <name evidence="13" type="ORF">AKJ08_3682</name>
</gene>
<evidence type="ECO:0000256" key="3">
    <source>
        <dbReference type="ARBA" id="ARBA00022617"/>
    </source>
</evidence>
<dbReference type="EMBL" id="CP012332">
    <property type="protein sequence ID" value="AKU93295.1"/>
    <property type="molecule type" value="Genomic_DNA"/>
</dbReference>
<evidence type="ECO:0000256" key="10">
    <source>
        <dbReference type="SAM" id="Phobius"/>
    </source>
</evidence>
<dbReference type="AlphaFoldDB" id="A0A0K1PIF4"/>
<evidence type="ECO:0000256" key="9">
    <source>
        <dbReference type="PROSITE-ProRule" id="PRU00433"/>
    </source>
</evidence>
<organism evidence="13 14">
    <name type="scientific">Vulgatibacter incomptus</name>
    <dbReference type="NCBI Taxonomy" id="1391653"/>
    <lineage>
        <taxon>Bacteria</taxon>
        <taxon>Pseudomonadati</taxon>
        <taxon>Myxococcota</taxon>
        <taxon>Myxococcia</taxon>
        <taxon>Myxococcales</taxon>
        <taxon>Cystobacterineae</taxon>
        <taxon>Vulgatibacteraceae</taxon>
        <taxon>Vulgatibacter</taxon>
    </lineage>
</organism>
<comment type="subcellular location">
    <subcellularLocation>
        <location evidence="1">Membrane</location>
        <topology evidence="1">Multi-pass membrane protein</topology>
    </subcellularLocation>
</comment>
<keyword evidence="7 9" id="KW-0408">Iron</keyword>
<dbReference type="Proteomes" id="UP000055590">
    <property type="component" value="Chromosome"/>
</dbReference>
<dbReference type="SUPFAM" id="SSF82866">
    <property type="entry name" value="Multidrug efflux transporter AcrB transmembrane domain"/>
    <property type="match status" value="1"/>
</dbReference>
<evidence type="ECO:0000259" key="12">
    <source>
        <dbReference type="PROSITE" id="PS51007"/>
    </source>
</evidence>
<dbReference type="PROSITE" id="PS51007">
    <property type="entry name" value="CYTC"/>
    <property type="match status" value="1"/>
</dbReference>
<evidence type="ECO:0000256" key="1">
    <source>
        <dbReference type="ARBA" id="ARBA00004141"/>
    </source>
</evidence>
<evidence type="ECO:0000256" key="4">
    <source>
        <dbReference type="ARBA" id="ARBA00022692"/>
    </source>
</evidence>
<feature type="chain" id="PRO_5005465514" evidence="11">
    <location>
        <begin position="22"/>
        <end position="612"/>
    </location>
</feature>
<keyword evidence="5 9" id="KW-0479">Metal-binding</keyword>
<feature type="transmembrane region" description="Helical" evidence="10">
    <location>
        <begin position="462"/>
        <end position="480"/>
    </location>
</feature>
<dbReference type="RefSeq" id="WP_082343340.1">
    <property type="nucleotide sequence ID" value="NZ_CP012332.1"/>
</dbReference>
<keyword evidence="4 10" id="KW-0812">Transmembrane</keyword>
<dbReference type="SUPFAM" id="SSF46626">
    <property type="entry name" value="Cytochrome c"/>
    <property type="match status" value="1"/>
</dbReference>
<feature type="domain" description="Cytochrome c" evidence="12">
    <location>
        <begin position="123"/>
        <end position="294"/>
    </location>
</feature>
<evidence type="ECO:0000313" key="13">
    <source>
        <dbReference type="EMBL" id="AKU93295.1"/>
    </source>
</evidence>
<dbReference type="PATRIC" id="fig|1391653.3.peg.3842"/>
<dbReference type="KEGG" id="vin:AKJ08_3682"/>
<evidence type="ECO:0000256" key="2">
    <source>
        <dbReference type="ARBA" id="ARBA00008333"/>
    </source>
</evidence>
<dbReference type="Gene3D" id="1.10.760.10">
    <property type="entry name" value="Cytochrome c-like domain"/>
    <property type="match status" value="1"/>
</dbReference>
<feature type="transmembrane region" description="Helical" evidence="10">
    <location>
        <begin position="531"/>
        <end position="552"/>
    </location>
</feature>
<dbReference type="InterPro" id="IPR036909">
    <property type="entry name" value="Cyt_c-like_dom_sf"/>
</dbReference>
<dbReference type="PANTHER" id="PTHR31632:SF2">
    <property type="entry name" value="PLASMA MEMBRANE IRON PERMEASE"/>
    <property type="match status" value="1"/>
</dbReference>
<dbReference type="InterPro" id="IPR009056">
    <property type="entry name" value="Cyt_c-like_dom"/>
</dbReference>
<keyword evidence="11" id="KW-0732">Signal</keyword>